<name>A0A927GRI0_9BACL</name>
<proteinExistence type="inferred from homology"/>
<evidence type="ECO:0000256" key="2">
    <source>
        <dbReference type="HAMAP-Rule" id="MF_01074"/>
    </source>
</evidence>
<feature type="compositionally biased region" description="Basic and acidic residues" evidence="3">
    <location>
        <begin position="127"/>
        <end position="162"/>
    </location>
</feature>
<dbReference type="GO" id="GO:0051604">
    <property type="term" value="P:protein maturation"/>
    <property type="evidence" value="ECO:0007669"/>
    <property type="project" value="UniProtKB-UniRule"/>
</dbReference>
<comment type="caution">
    <text evidence="4">The sequence shown here is derived from an EMBL/GenBank/DDBJ whole genome shotgun (WGS) entry which is preliminary data.</text>
</comment>
<dbReference type="EC" id="4.99.1.12" evidence="2"/>
<dbReference type="GO" id="GO:0016829">
    <property type="term" value="F:lyase activity"/>
    <property type="evidence" value="ECO:0007669"/>
    <property type="project" value="UniProtKB-UniRule"/>
</dbReference>
<dbReference type="EMBL" id="JACXIZ010000013">
    <property type="protein sequence ID" value="MBD2844995.1"/>
    <property type="molecule type" value="Genomic_DNA"/>
</dbReference>
<dbReference type="PANTHER" id="PTHR36566:SF1">
    <property type="entry name" value="PYRIDINIUM-3,5-BISTHIOCARBOXYLIC ACID MONONUCLEOTIDE NICKEL INSERTION PROTEIN"/>
    <property type="match status" value="1"/>
</dbReference>
<dbReference type="Proteomes" id="UP000621560">
    <property type="component" value="Unassembled WGS sequence"/>
</dbReference>
<evidence type="ECO:0000256" key="1">
    <source>
        <dbReference type="ARBA" id="ARBA00022596"/>
    </source>
</evidence>
<comment type="function">
    <text evidence="2">Involved in the biosynthesis of a nickel-pincer cofactor ((SCS)Ni(II) pincer complex). Binds Ni(2+), and functions in nickel delivery to pyridinium-3,5-bisthiocarboxylic acid mononucleotide (P2TMN), to form the mature cofactor. Is thus probably required for the activation of nickel-pincer cofactor-dependent enzymes.</text>
</comment>
<feature type="compositionally biased region" description="Basic and acidic residues" evidence="3">
    <location>
        <begin position="76"/>
        <end position="91"/>
    </location>
</feature>
<organism evidence="4 5">
    <name type="scientific">Paenibacillus sabuli</name>
    <dbReference type="NCBI Taxonomy" id="2772509"/>
    <lineage>
        <taxon>Bacteria</taxon>
        <taxon>Bacillati</taxon>
        <taxon>Bacillota</taxon>
        <taxon>Bacilli</taxon>
        <taxon>Bacillales</taxon>
        <taxon>Paenibacillaceae</taxon>
        <taxon>Paenibacillus</taxon>
    </lineage>
</organism>
<feature type="compositionally biased region" description="Pro residues" evidence="3">
    <location>
        <begin position="532"/>
        <end position="541"/>
    </location>
</feature>
<dbReference type="Gene3D" id="3.10.20.300">
    <property type="entry name" value="mk0293 like domain"/>
    <property type="match status" value="1"/>
</dbReference>
<dbReference type="InterPro" id="IPR002822">
    <property type="entry name" value="Ni_insertion"/>
</dbReference>
<evidence type="ECO:0000313" key="5">
    <source>
        <dbReference type="Proteomes" id="UP000621560"/>
    </source>
</evidence>
<comment type="similarity">
    <text evidence="2">Belongs to the LarC family.</text>
</comment>
<dbReference type="PANTHER" id="PTHR36566">
    <property type="entry name" value="NICKEL INSERTION PROTEIN-RELATED"/>
    <property type="match status" value="1"/>
</dbReference>
<feature type="region of interest" description="Disordered" evidence="3">
    <location>
        <begin position="127"/>
        <end position="166"/>
    </location>
</feature>
<comment type="catalytic activity">
    <reaction evidence="2">
        <text>Ni(II)-pyridinium-3,5-bisthiocarboxylate mononucleotide = pyridinium-3,5-bisthiocarboxylate mononucleotide + Ni(2+)</text>
        <dbReference type="Rhea" id="RHEA:54784"/>
        <dbReference type="ChEBI" id="CHEBI:49786"/>
        <dbReference type="ChEBI" id="CHEBI:137372"/>
        <dbReference type="ChEBI" id="CHEBI:137373"/>
        <dbReference type="EC" id="4.99.1.12"/>
    </reaction>
</comment>
<dbReference type="AlphaFoldDB" id="A0A927GRI0"/>
<sequence length="541" mass="58560">MGKRLYFDCVSGIAGDMALAGLIHAGADTDYIVRHLRELPFDDFTLDVRPVERRGIAARLLELSFGEPGGGAQAIGRDHTHSHSHDAEHGKGHSHTHKHDHDHGEAQGHAHTHRHDHALEHGLADMPHAHDHSHEHGDTPHAHDHAHEHGDTPHAHDHAHDHPHVHRRAADIIAGIEQARLPERAKRRSIAVFRAIAEAEGKIHGMPPEQVHFHEVGAMDSIIDIVGVCLALESLEIEAISASPVPTGSGRVRMAHGLYPIPAPATAELLTGIPLAPLDVRGELTTPTGAGILRALADGFGPLPAGVIAHIGYGAGRKDFDHPNVLRCIVLQESPDRTATPDGEAASTATPVMLSSSAALRGDQAALQAAGGRERIVVLEAQMDDCPGEQLGYAMERLLAAGALDVYFTSIQMKKNRPGVLLTVLAQEQQAERCERLLLQETTTLGVRRSEWTRRILGRRMLTVQTRYGPIRLKQALLEGELLRQAPEFEDAAAAARMHGVPLQRVYAEALRGAEDDALPWSQDAGADRQPAAPPHEPPSR</sequence>
<keyword evidence="5" id="KW-1185">Reference proteome</keyword>
<dbReference type="GO" id="GO:0016151">
    <property type="term" value="F:nickel cation binding"/>
    <property type="evidence" value="ECO:0007669"/>
    <property type="project" value="UniProtKB-UniRule"/>
</dbReference>
<reference evidence="4" key="1">
    <citation type="submission" date="2020-09" db="EMBL/GenBank/DDBJ databases">
        <title>A novel bacterium of genus Paenibacillus, isolated from South China Sea.</title>
        <authorList>
            <person name="Huang H."/>
            <person name="Mo K."/>
            <person name="Hu Y."/>
        </authorList>
    </citation>
    <scope>NUCLEOTIDE SEQUENCE</scope>
    <source>
        <strain evidence="4">IB182496</strain>
    </source>
</reference>
<dbReference type="RefSeq" id="WP_190916166.1">
    <property type="nucleotide sequence ID" value="NZ_JACXIZ010000013.1"/>
</dbReference>
<dbReference type="Gene3D" id="3.30.70.1380">
    <property type="entry name" value="Transcriptional regulatory protein pf0864 domain like"/>
    <property type="match status" value="1"/>
</dbReference>
<evidence type="ECO:0000313" key="4">
    <source>
        <dbReference type="EMBL" id="MBD2844995.1"/>
    </source>
</evidence>
<dbReference type="Pfam" id="PF01969">
    <property type="entry name" value="Ni_insertion"/>
    <property type="match status" value="1"/>
</dbReference>
<evidence type="ECO:0000256" key="3">
    <source>
        <dbReference type="SAM" id="MobiDB-lite"/>
    </source>
</evidence>
<feature type="region of interest" description="Disordered" evidence="3">
    <location>
        <begin position="67"/>
        <end position="114"/>
    </location>
</feature>
<dbReference type="NCBIfam" id="TIGR00299">
    <property type="entry name" value="nickel pincer cofactor biosynthesis protein LarC"/>
    <property type="match status" value="1"/>
</dbReference>
<dbReference type="HAMAP" id="MF_01074">
    <property type="entry name" value="LarC"/>
    <property type="match status" value="1"/>
</dbReference>
<protein>
    <recommendedName>
        <fullName evidence="2">Pyridinium-3,5-bisthiocarboxylic acid mononucleotide nickel insertion protein</fullName>
        <shortName evidence="2">P2TMN nickel insertion protein</shortName>
        <ecNumber evidence="2">4.99.1.12</ecNumber>
    </recommendedName>
    <alternativeName>
        <fullName evidence="2">Nickel-pincer cofactor biosynthesis protein LarC</fullName>
    </alternativeName>
</protein>
<feature type="compositionally biased region" description="Basic and acidic residues" evidence="3">
    <location>
        <begin position="99"/>
        <end position="108"/>
    </location>
</feature>
<keyword evidence="1 2" id="KW-0533">Nickel</keyword>
<gene>
    <name evidence="2 4" type="primary">larC</name>
    <name evidence="4" type="ORF">IDH44_07320</name>
</gene>
<feature type="region of interest" description="Disordered" evidence="3">
    <location>
        <begin position="517"/>
        <end position="541"/>
    </location>
</feature>
<keyword evidence="2" id="KW-0456">Lyase</keyword>
<accession>A0A927GRI0</accession>